<evidence type="ECO:0000256" key="6">
    <source>
        <dbReference type="ARBA" id="ARBA00022741"/>
    </source>
</evidence>
<evidence type="ECO:0000313" key="16">
    <source>
        <dbReference type="Proteomes" id="UP001418222"/>
    </source>
</evidence>
<name>A0AAP0GBS4_9ASPA</name>
<feature type="binding site" evidence="12">
    <location>
        <position position="756"/>
    </location>
    <ligand>
        <name>ATP</name>
        <dbReference type="ChEBI" id="CHEBI:30616"/>
    </ligand>
</feature>
<dbReference type="GO" id="GO:0004674">
    <property type="term" value="F:protein serine/threonine kinase activity"/>
    <property type="evidence" value="ECO:0007669"/>
    <property type="project" value="UniProtKB-KW"/>
</dbReference>
<evidence type="ECO:0000256" key="4">
    <source>
        <dbReference type="ARBA" id="ARBA00022527"/>
    </source>
</evidence>
<keyword evidence="9" id="KW-0472">Membrane</keyword>
<comment type="similarity">
    <text evidence="2">Belongs to the protein kinase superfamily. TKL Ser/Thr protein kinase family. RAF subfamily.</text>
</comment>
<dbReference type="Gene3D" id="3.30.200.20">
    <property type="entry name" value="Phosphorylase Kinase, domain 1"/>
    <property type="match status" value="1"/>
</dbReference>
<keyword evidence="4" id="KW-0723">Serine/threonine-protein kinase</keyword>
<evidence type="ECO:0000256" key="13">
    <source>
        <dbReference type="SAM" id="MobiDB-lite"/>
    </source>
</evidence>
<feature type="region of interest" description="Disordered" evidence="13">
    <location>
        <begin position="1"/>
        <end position="62"/>
    </location>
</feature>
<evidence type="ECO:0000256" key="7">
    <source>
        <dbReference type="ARBA" id="ARBA00022777"/>
    </source>
</evidence>
<evidence type="ECO:0000256" key="11">
    <source>
        <dbReference type="ARBA" id="ARBA00048679"/>
    </source>
</evidence>
<dbReference type="PRINTS" id="PR00109">
    <property type="entry name" value="TYRKINASE"/>
</dbReference>
<evidence type="ECO:0000256" key="2">
    <source>
        <dbReference type="ARBA" id="ARBA00010507"/>
    </source>
</evidence>
<dbReference type="InterPro" id="IPR017441">
    <property type="entry name" value="Protein_kinase_ATP_BS"/>
</dbReference>
<keyword evidence="5" id="KW-0808">Transferase</keyword>
<evidence type="ECO:0000256" key="3">
    <source>
        <dbReference type="ARBA" id="ARBA00012513"/>
    </source>
</evidence>
<accession>A0AAP0GBS4</accession>
<dbReference type="InterPro" id="IPR051681">
    <property type="entry name" value="Ser/Thr_Kinases-Pseudokinases"/>
</dbReference>
<comment type="catalytic activity">
    <reaction evidence="11">
        <text>L-seryl-[protein] + ATP = O-phospho-L-seryl-[protein] + ADP + H(+)</text>
        <dbReference type="Rhea" id="RHEA:17989"/>
        <dbReference type="Rhea" id="RHEA-COMP:9863"/>
        <dbReference type="Rhea" id="RHEA-COMP:11604"/>
        <dbReference type="ChEBI" id="CHEBI:15378"/>
        <dbReference type="ChEBI" id="CHEBI:29999"/>
        <dbReference type="ChEBI" id="CHEBI:30616"/>
        <dbReference type="ChEBI" id="CHEBI:83421"/>
        <dbReference type="ChEBI" id="CHEBI:456216"/>
        <dbReference type="EC" id="2.7.11.1"/>
    </reaction>
</comment>
<dbReference type="Proteomes" id="UP001418222">
    <property type="component" value="Unassembled WGS sequence"/>
</dbReference>
<protein>
    <recommendedName>
        <fullName evidence="3">non-specific serine/threonine protein kinase</fullName>
        <ecNumber evidence="3">2.7.11.1</ecNumber>
    </recommendedName>
</protein>
<keyword evidence="16" id="KW-1185">Reference proteome</keyword>
<dbReference type="EMBL" id="JBBWWQ010000004">
    <property type="protein sequence ID" value="KAK8949608.1"/>
    <property type="molecule type" value="Genomic_DNA"/>
</dbReference>
<dbReference type="FunFam" id="1.10.510.10:FF:000476">
    <property type="entry name" value="PAS domain-containing protein tyrosine kinase family protein"/>
    <property type="match status" value="1"/>
</dbReference>
<evidence type="ECO:0000256" key="9">
    <source>
        <dbReference type="ARBA" id="ARBA00023136"/>
    </source>
</evidence>
<keyword evidence="7 15" id="KW-0418">Kinase</keyword>
<evidence type="ECO:0000256" key="8">
    <source>
        <dbReference type="ARBA" id="ARBA00022840"/>
    </source>
</evidence>
<feature type="domain" description="Protein kinase" evidence="14">
    <location>
        <begin position="728"/>
        <end position="987"/>
    </location>
</feature>
<evidence type="ECO:0000256" key="1">
    <source>
        <dbReference type="ARBA" id="ARBA00004370"/>
    </source>
</evidence>
<dbReference type="Gene3D" id="1.10.510.10">
    <property type="entry name" value="Transferase(Phosphotransferase) domain 1"/>
    <property type="match status" value="1"/>
</dbReference>
<organism evidence="15 16">
    <name type="scientific">Platanthera zijinensis</name>
    <dbReference type="NCBI Taxonomy" id="2320716"/>
    <lineage>
        <taxon>Eukaryota</taxon>
        <taxon>Viridiplantae</taxon>
        <taxon>Streptophyta</taxon>
        <taxon>Embryophyta</taxon>
        <taxon>Tracheophyta</taxon>
        <taxon>Spermatophyta</taxon>
        <taxon>Magnoliopsida</taxon>
        <taxon>Liliopsida</taxon>
        <taxon>Asparagales</taxon>
        <taxon>Orchidaceae</taxon>
        <taxon>Orchidoideae</taxon>
        <taxon>Orchideae</taxon>
        <taxon>Orchidinae</taxon>
        <taxon>Platanthera</taxon>
    </lineage>
</organism>
<evidence type="ECO:0000256" key="10">
    <source>
        <dbReference type="ARBA" id="ARBA00047899"/>
    </source>
</evidence>
<evidence type="ECO:0000259" key="14">
    <source>
        <dbReference type="PROSITE" id="PS50011"/>
    </source>
</evidence>
<feature type="region of interest" description="Disordered" evidence="13">
    <location>
        <begin position="645"/>
        <end position="706"/>
    </location>
</feature>
<comment type="subcellular location">
    <subcellularLocation>
        <location evidence="1">Membrane</location>
    </subcellularLocation>
</comment>
<dbReference type="InterPro" id="IPR011009">
    <property type="entry name" value="Kinase-like_dom_sf"/>
</dbReference>
<dbReference type="InterPro" id="IPR001245">
    <property type="entry name" value="Ser-Thr/Tyr_kinase_cat_dom"/>
</dbReference>
<reference evidence="15 16" key="1">
    <citation type="journal article" date="2022" name="Nat. Plants">
        <title>Genomes of leafy and leafless Platanthera orchids illuminate the evolution of mycoheterotrophy.</title>
        <authorList>
            <person name="Li M.H."/>
            <person name="Liu K.W."/>
            <person name="Li Z."/>
            <person name="Lu H.C."/>
            <person name="Ye Q.L."/>
            <person name="Zhang D."/>
            <person name="Wang J.Y."/>
            <person name="Li Y.F."/>
            <person name="Zhong Z.M."/>
            <person name="Liu X."/>
            <person name="Yu X."/>
            <person name="Liu D.K."/>
            <person name="Tu X.D."/>
            <person name="Liu B."/>
            <person name="Hao Y."/>
            <person name="Liao X.Y."/>
            <person name="Jiang Y.T."/>
            <person name="Sun W.H."/>
            <person name="Chen J."/>
            <person name="Chen Y.Q."/>
            <person name="Ai Y."/>
            <person name="Zhai J.W."/>
            <person name="Wu S.S."/>
            <person name="Zhou Z."/>
            <person name="Hsiao Y.Y."/>
            <person name="Wu W.L."/>
            <person name="Chen Y.Y."/>
            <person name="Lin Y.F."/>
            <person name="Hsu J.L."/>
            <person name="Li C.Y."/>
            <person name="Wang Z.W."/>
            <person name="Zhao X."/>
            <person name="Zhong W.Y."/>
            <person name="Ma X.K."/>
            <person name="Ma L."/>
            <person name="Huang J."/>
            <person name="Chen G.Z."/>
            <person name="Huang M.Z."/>
            <person name="Huang L."/>
            <person name="Peng D.H."/>
            <person name="Luo Y.B."/>
            <person name="Zou S.Q."/>
            <person name="Chen S.P."/>
            <person name="Lan S."/>
            <person name="Tsai W.C."/>
            <person name="Van de Peer Y."/>
            <person name="Liu Z.J."/>
        </authorList>
    </citation>
    <scope>NUCLEOTIDE SEQUENCE [LARGE SCALE GENOMIC DNA]</scope>
    <source>
        <strain evidence="15">Lor287</strain>
    </source>
</reference>
<dbReference type="GO" id="GO:0016020">
    <property type="term" value="C:membrane"/>
    <property type="evidence" value="ECO:0007669"/>
    <property type="project" value="UniProtKB-SubCell"/>
</dbReference>
<dbReference type="CDD" id="cd13999">
    <property type="entry name" value="STKc_MAP3K-like"/>
    <property type="match status" value="1"/>
</dbReference>
<dbReference type="SUPFAM" id="SSF56112">
    <property type="entry name" value="Protein kinase-like (PK-like)"/>
    <property type="match status" value="1"/>
</dbReference>
<feature type="compositionally biased region" description="Low complexity" evidence="13">
    <location>
        <begin position="23"/>
        <end position="57"/>
    </location>
</feature>
<dbReference type="PROSITE" id="PS00108">
    <property type="entry name" value="PROTEIN_KINASE_ST"/>
    <property type="match status" value="1"/>
</dbReference>
<dbReference type="PROSITE" id="PS50011">
    <property type="entry name" value="PROTEIN_KINASE_DOM"/>
    <property type="match status" value="1"/>
</dbReference>
<comment type="catalytic activity">
    <reaction evidence="10">
        <text>L-threonyl-[protein] + ATP = O-phospho-L-threonyl-[protein] + ADP + H(+)</text>
        <dbReference type="Rhea" id="RHEA:46608"/>
        <dbReference type="Rhea" id="RHEA-COMP:11060"/>
        <dbReference type="Rhea" id="RHEA-COMP:11605"/>
        <dbReference type="ChEBI" id="CHEBI:15378"/>
        <dbReference type="ChEBI" id="CHEBI:30013"/>
        <dbReference type="ChEBI" id="CHEBI:30616"/>
        <dbReference type="ChEBI" id="CHEBI:61977"/>
        <dbReference type="ChEBI" id="CHEBI:456216"/>
        <dbReference type="EC" id="2.7.11.1"/>
    </reaction>
</comment>
<gene>
    <name evidence="15" type="primary">EDR1</name>
    <name evidence="15" type="ORF">KSP39_PZI005153</name>
</gene>
<dbReference type="Pfam" id="PF14381">
    <property type="entry name" value="EDR1_CTR1_ARMC3_pept"/>
    <property type="match status" value="1"/>
</dbReference>
<dbReference type="GO" id="GO:0005524">
    <property type="term" value="F:ATP binding"/>
    <property type="evidence" value="ECO:0007669"/>
    <property type="project" value="UniProtKB-UniRule"/>
</dbReference>
<dbReference type="EC" id="2.7.11.1" evidence="3"/>
<dbReference type="SMART" id="SM00220">
    <property type="entry name" value="S_TKc"/>
    <property type="match status" value="1"/>
</dbReference>
<dbReference type="FunFam" id="3.30.200.20:FF:000060">
    <property type="entry name" value="Serine/threonine-protein kinase isoform 1"/>
    <property type="match status" value="1"/>
</dbReference>
<dbReference type="PANTHER" id="PTHR44329:SF284">
    <property type="entry name" value="SERINE_THREONINE-PROTEIN KINASE EDR1-LIKE ISOFORM X2"/>
    <property type="match status" value="1"/>
</dbReference>
<keyword evidence="8 12" id="KW-0067">ATP-binding</keyword>
<evidence type="ECO:0000256" key="12">
    <source>
        <dbReference type="PROSITE-ProRule" id="PRU10141"/>
    </source>
</evidence>
<evidence type="ECO:0000256" key="5">
    <source>
        <dbReference type="ARBA" id="ARBA00022679"/>
    </source>
</evidence>
<dbReference type="Pfam" id="PF07714">
    <property type="entry name" value="PK_Tyr_Ser-Thr"/>
    <property type="match status" value="1"/>
</dbReference>
<keyword evidence="6 12" id="KW-0547">Nucleotide-binding</keyword>
<dbReference type="PANTHER" id="PTHR44329">
    <property type="entry name" value="SERINE/THREONINE-PROTEIN KINASE TNNI3K-RELATED"/>
    <property type="match status" value="1"/>
</dbReference>
<comment type="caution">
    <text evidence="15">The sequence shown here is derived from an EMBL/GenBank/DDBJ whole genome shotgun (WGS) entry which is preliminary data.</text>
</comment>
<sequence>MKNIFRKFHIGSGHEPNRSGDIPSAPSSSSSAPSSSSSALSFSSSWPSSSSAAPTSSTLTQSWDSNHQTIGVVQPTISPASSAEGTLAAAVEREKYFSSEEEFQVQLALAISASNSDFRADPDGDQIRAAKLLSLGTHRGDPGKHGECTAESLSRRYWDYNVVDYDEKIVDGFYDIFGHSTNLNYGKMPSLHDLQTSIGDLGFEVIIVNRAVDTSLVELEQVAHCIALDFPSAEIMFLVQRISELVSQNMGGPVKDANEILARWIHKSLKLRSSLQTSLLPIGCIHVGLSRHRALLFKVLADNVGIPCKLVKGSHYTGLEDDAVNIVKFGEHREFLVDLMSAPGTLIPADVLSTKDTSFISHNPVVTPNLLARETGASSSDDFLIGKIGNPNLLGDKMFDRRKQEKAVLLPSVLGESFASSASSSSGNTESLYPHELSNQFTSSAGGASNLENYKVPVNALMNGRPKEPNSGDTFDSRSLFAELNPFHALEVGKESSGFKADDSNDYQRIREPVVSGPGRSQNQLALVRKNHSPCNFVSNMKQYNFAEGNPRKNLEDKDLNTSRYMSSATAIPLVNPFTTGISCLGCDVDSSAGTTNSSGAFKSAITWRSDKDGKLDNASVDPHADKAFIPVQFRKHNLAMHNNVFNEPKELDKNKPDRRRLGHDKFTGRSLASVNPDPSAPSAHGGFIQRDMGSHETNPSAPLPLSRPCRIDMFDDVSECEIPWEDLVIGERIGLGSYGEVYRADWNGTEVAVKKFLDQDFYGDALDEFRSEVRIMRRLRHPNVVLFMGAVTRPPNLSIVSEFLPRGSLYKILHRPNCQIDEKRRIKMALDVAKGMNCLHTSVPTIVHRDLKSPNLLVDKNWTVKVCDFGLSRLKHGTFLSSKSTAGTPEWMAPEVLRNEPSNEKCDVYSFGVIFWELATLRMPWSGMNPMQVVGAVGFKDQRLEISSSVDPLVARIIWECWQTEPSLRPSFAQLTTALKSLQRLVAPSNQDASNPSFPQQIPVNSTP</sequence>
<dbReference type="InterPro" id="IPR000719">
    <property type="entry name" value="Prot_kinase_dom"/>
</dbReference>
<dbReference type="PROSITE" id="PS00107">
    <property type="entry name" value="PROTEIN_KINASE_ATP"/>
    <property type="match status" value="1"/>
</dbReference>
<dbReference type="InterPro" id="IPR055164">
    <property type="entry name" value="EDR1/CTR1/ARMC3-like_pept-like"/>
</dbReference>
<proteinExistence type="inferred from homology"/>
<evidence type="ECO:0000313" key="15">
    <source>
        <dbReference type="EMBL" id="KAK8949608.1"/>
    </source>
</evidence>
<dbReference type="AlphaFoldDB" id="A0AAP0GBS4"/>
<dbReference type="InterPro" id="IPR008271">
    <property type="entry name" value="Ser/Thr_kinase_AS"/>
</dbReference>